<evidence type="ECO:0000313" key="21">
    <source>
        <dbReference type="Proteomes" id="UP001364224"/>
    </source>
</evidence>
<dbReference type="PROSITE" id="PS52016">
    <property type="entry name" value="TONB_DEPENDENT_REC_3"/>
    <property type="match status" value="1"/>
</dbReference>
<evidence type="ECO:0000256" key="14">
    <source>
        <dbReference type="PROSITE-ProRule" id="PRU01360"/>
    </source>
</evidence>
<keyword evidence="12 20" id="KW-0675">Receptor</keyword>
<evidence type="ECO:0000256" key="3">
    <source>
        <dbReference type="ARBA" id="ARBA00022448"/>
    </source>
</evidence>
<keyword evidence="8" id="KW-0408">Iron</keyword>
<evidence type="ECO:0000256" key="2">
    <source>
        <dbReference type="ARBA" id="ARBA00009810"/>
    </source>
</evidence>
<keyword evidence="13 14" id="KW-0998">Cell outer membrane</keyword>
<evidence type="ECO:0000256" key="5">
    <source>
        <dbReference type="ARBA" id="ARBA00022496"/>
    </source>
</evidence>
<comment type="subcellular location">
    <subcellularLocation>
        <location evidence="1 14">Cell outer membrane</location>
        <topology evidence="1 14">Multi-pass membrane protein</topology>
    </subcellularLocation>
</comment>
<keyword evidence="10 15" id="KW-0798">TonB box</keyword>
<evidence type="ECO:0000313" key="20">
    <source>
        <dbReference type="EMBL" id="MEH2556293.1"/>
    </source>
</evidence>
<sequence>MRLSGYLRSSFFSCALMSVAWPISFLSETHAQSSLPPVTVDAPDVRRPVSAARQAATTRRGATVRRARSPASAAAARPIEQGPGSQGQRDADGSIGVVATQSSAGTKTNTPLIETPQSISVITRTQLESQAVRNVSQALNYTSGVFGEPRGQVNGYFEFPYIRGFSPAGFLYLNGLQLLGASAGLQIEPYGLQRIEVVKGPSSILYGSGPPSGIVNLVSKMPTAKQFGEIQLSGGDFDRKQVAFDIGGPADPQGQFLYRLTGLVRDAQTQVDFTRDDRYFIAPAVTWRPNENTSFTVLAQAQKANSGFFNFLPAQGTFLPNVNGRISTSLYGGDPNFNRSTIESAAVGYQFEHRFSDVVTVRQNYRHAWLDVNADNIFTGAFLPNQQRIVTRTAFSNRDRYDADTLDNQVQLNFNTFDLRHTVLAGYDFQNSVQDKKTGTGVAPSLDLFNPTYYVPITAPAFTVNTTQDFQQNGVYLQDQIKFGRFVTQLGIRNDRANTDTLNNFTNKTASQTDEATTKRAGLLYLFDSGVAPYGSYSESFQPQPGTDFFGAAFKPTTGKQWEAGVKYQPTFFNGLFTAAVFEITRQNVTTPDTAPGHQGRSVQLGEVVSRGLELESRVSLTNELDILAAYTYLDAKVTKSTNLLGDLGKRPVGIPTNAASLWADYTFRSGALNGFGVAGGVRYTGSTAANADNSIEVPSYTLYDAAIHYELAYLDPRLKGFKLAVNATNLFDRVYTASCLSTTNNQCFYGLRRTVLGSLTYRW</sequence>
<dbReference type="EMBL" id="JAZHRV010000001">
    <property type="protein sequence ID" value="MEH2556293.1"/>
    <property type="molecule type" value="Genomic_DNA"/>
</dbReference>
<feature type="domain" description="TonB-dependent receptor plug" evidence="19">
    <location>
        <begin position="112"/>
        <end position="214"/>
    </location>
</feature>
<protein>
    <submittedName>
        <fullName evidence="20">Iron complex outermembrane receptor protein</fullName>
    </submittedName>
</protein>
<evidence type="ECO:0000256" key="12">
    <source>
        <dbReference type="ARBA" id="ARBA00023170"/>
    </source>
</evidence>
<dbReference type="InterPro" id="IPR012910">
    <property type="entry name" value="Plug_dom"/>
</dbReference>
<keyword evidence="21" id="KW-1185">Reference proteome</keyword>
<dbReference type="InterPro" id="IPR039426">
    <property type="entry name" value="TonB-dep_rcpt-like"/>
</dbReference>
<dbReference type="Gene3D" id="2.40.170.20">
    <property type="entry name" value="TonB-dependent receptor, beta-barrel domain"/>
    <property type="match status" value="1"/>
</dbReference>
<evidence type="ECO:0000256" key="4">
    <source>
        <dbReference type="ARBA" id="ARBA00022452"/>
    </source>
</evidence>
<proteinExistence type="inferred from homology"/>
<dbReference type="CDD" id="cd01347">
    <property type="entry name" value="ligand_gated_channel"/>
    <property type="match status" value="1"/>
</dbReference>
<evidence type="ECO:0000256" key="16">
    <source>
        <dbReference type="SAM" id="MobiDB-lite"/>
    </source>
</evidence>
<evidence type="ECO:0000256" key="1">
    <source>
        <dbReference type="ARBA" id="ARBA00004571"/>
    </source>
</evidence>
<evidence type="ECO:0000256" key="7">
    <source>
        <dbReference type="ARBA" id="ARBA00022729"/>
    </source>
</evidence>
<feature type="domain" description="TonB-dependent receptor-like beta-barrel" evidence="18">
    <location>
        <begin position="292"/>
        <end position="731"/>
    </location>
</feature>
<reference evidence="20 21" key="1">
    <citation type="submission" date="2024-02" db="EMBL/GenBank/DDBJ databases">
        <title>Adaptive strategies in a cosmopolitan and abundant soil bacterium.</title>
        <authorList>
            <person name="Carini P."/>
        </authorList>
    </citation>
    <scope>NUCLEOTIDE SEQUENCE [LARGE SCALE GENOMIC DNA]</scope>
    <source>
        <strain evidence="20 21">AZCC 1608</strain>
    </source>
</reference>
<feature type="compositionally biased region" description="Low complexity" evidence="16">
    <location>
        <begin position="69"/>
        <end position="78"/>
    </location>
</feature>
<keyword evidence="4 14" id="KW-1134">Transmembrane beta strand</keyword>
<dbReference type="InterPro" id="IPR036942">
    <property type="entry name" value="Beta-barrel_TonB_sf"/>
</dbReference>
<accession>A0ABU8BCL5</accession>
<keyword evidence="6 14" id="KW-0812">Transmembrane</keyword>
<dbReference type="Pfam" id="PF00593">
    <property type="entry name" value="TonB_dep_Rec_b-barrel"/>
    <property type="match status" value="1"/>
</dbReference>
<evidence type="ECO:0000259" key="19">
    <source>
        <dbReference type="Pfam" id="PF07715"/>
    </source>
</evidence>
<dbReference type="SUPFAM" id="SSF56935">
    <property type="entry name" value="Porins"/>
    <property type="match status" value="1"/>
</dbReference>
<dbReference type="RefSeq" id="WP_334481631.1">
    <property type="nucleotide sequence ID" value="NZ_JAZHRV010000001.1"/>
</dbReference>
<evidence type="ECO:0000256" key="13">
    <source>
        <dbReference type="ARBA" id="ARBA00023237"/>
    </source>
</evidence>
<dbReference type="PANTHER" id="PTHR32552:SF68">
    <property type="entry name" value="FERRICHROME OUTER MEMBRANE TRANSPORTER_PHAGE RECEPTOR"/>
    <property type="match status" value="1"/>
</dbReference>
<comment type="similarity">
    <text evidence="2 14 15">Belongs to the TonB-dependent receptor family.</text>
</comment>
<keyword evidence="9" id="KW-0406">Ion transport</keyword>
<keyword evidence="5" id="KW-0410">Iron transport</keyword>
<dbReference type="InterPro" id="IPR000531">
    <property type="entry name" value="Beta-barrel_TonB"/>
</dbReference>
<evidence type="ECO:0000256" key="9">
    <source>
        <dbReference type="ARBA" id="ARBA00023065"/>
    </source>
</evidence>
<feature type="chain" id="PRO_5045333740" evidence="17">
    <location>
        <begin position="21"/>
        <end position="764"/>
    </location>
</feature>
<evidence type="ECO:0000259" key="18">
    <source>
        <dbReference type="Pfam" id="PF00593"/>
    </source>
</evidence>
<dbReference type="NCBIfam" id="TIGR01783">
    <property type="entry name" value="TonB-siderophor"/>
    <property type="match status" value="1"/>
</dbReference>
<organism evidence="20 21">
    <name type="scientific">Bradyrhizobium algeriense</name>
    <dbReference type="NCBI Taxonomy" id="634784"/>
    <lineage>
        <taxon>Bacteria</taxon>
        <taxon>Pseudomonadati</taxon>
        <taxon>Pseudomonadota</taxon>
        <taxon>Alphaproteobacteria</taxon>
        <taxon>Hyphomicrobiales</taxon>
        <taxon>Nitrobacteraceae</taxon>
        <taxon>Bradyrhizobium</taxon>
    </lineage>
</organism>
<keyword evidence="7 17" id="KW-0732">Signal</keyword>
<feature type="compositionally biased region" description="Low complexity" evidence="16">
    <location>
        <begin position="51"/>
        <end position="61"/>
    </location>
</feature>
<evidence type="ECO:0000256" key="10">
    <source>
        <dbReference type="ARBA" id="ARBA00023077"/>
    </source>
</evidence>
<evidence type="ECO:0000256" key="6">
    <source>
        <dbReference type="ARBA" id="ARBA00022692"/>
    </source>
</evidence>
<keyword evidence="11 14" id="KW-0472">Membrane</keyword>
<dbReference type="Pfam" id="PF07715">
    <property type="entry name" value="Plug"/>
    <property type="match status" value="1"/>
</dbReference>
<feature type="signal peptide" evidence="17">
    <location>
        <begin position="1"/>
        <end position="20"/>
    </location>
</feature>
<feature type="region of interest" description="Disordered" evidence="16">
    <location>
        <begin position="46"/>
        <end position="92"/>
    </location>
</feature>
<dbReference type="Gene3D" id="2.170.130.10">
    <property type="entry name" value="TonB-dependent receptor, plug domain"/>
    <property type="match status" value="1"/>
</dbReference>
<keyword evidence="3 14" id="KW-0813">Transport</keyword>
<evidence type="ECO:0000256" key="11">
    <source>
        <dbReference type="ARBA" id="ARBA00023136"/>
    </source>
</evidence>
<dbReference type="InterPro" id="IPR037066">
    <property type="entry name" value="Plug_dom_sf"/>
</dbReference>
<dbReference type="PANTHER" id="PTHR32552">
    <property type="entry name" value="FERRICHROME IRON RECEPTOR-RELATED"/>
    <property type="match status" value="1"/>
</dbReference>
<gene>
    <name evidence="20" type="ORF">V1286_003822</name>
</gene>
<evidence type="ECO:0000256" key="17">
    <source>
        <dbReference type="SAM" id="SignalP"/>
    </source>
</evidence>
<name>A0ABU8BCL5_9BRAD</name>
<evidence type="ECO:0000256" key="15">
    <source>
        <dbReference type="RuleBase" id="RU003357"/>
    </source>
</evidence>
<comment type="caution">
    <text evidence="20">The sequence shown here is derived from an EMBL/GenBank/DDBJ whole genome shotgun (WGS) entry which is preliminary data.</text>
</comment>
<evidence type="ECO:0000256" key="8">
    <source>
        <dbReference type="ARBA" id="ARBA00023004"/>
    </source>
</evidence>
<dbReference type="InterPro" id="IPR010105">
    <property type="entry name" value="TonB_sidphr_rcpt"/>
</dbReference>
<dbReference type="Proteomes" id="UP001364224">
    <property type="component" value="Unassembled WGS sequence"/>
</dbReference>